<evidence type="ECO:0000256" key="2">
    <source>
        <dbReference type="ARBA" id="ARBA00022840"/>
    </source>
</evidence>
<comment type="caution">
    <text evidence="6">Lacks conserved residue(s) required for the propagation of feature annotation.</text>
</comment>
<feature type="region of interest" description="Actin-binding" evidence="6">
    <location>
        <begin position="30"/>
        <end position="52"/>
    </location>
</feature>
<dbReference type="Gene3D" id="3.40.850.10">
    <property type="entry name" value="Kinesin motor domain"/>
    <property type="match status" value="1"/>
</dbReference>
<gene>
    <name evidence="8" type="ORF">PM001_LOCUS16785</name>
</gene>
<dbReference type="SUPFAM" id="SSF52540">
    <property type="entry name" value="P-loop containing nucleoside triphosphate hydrolases"/>
    <property type="match status" value="1"/>
</dbReference>
<name>A0AAV1UE52_9STRA</name>
<reference evidence="8" key="1">
    <citation type="submission" date="2024-01" db="EMBL/GenBank/DDBJ databases">
        <authorList>
            <person name="Webb A."/>
        </authorList>
    </citation>
    <scope>NUCLEOTIDE SEQUENCE</scope>
    <source>
        <strain evidence="8">Pm1</strain>
    </source>
</reference>
<keyword evidence="4" id="KW-0505">Motor protein</keyword>
<dbReference type="AlphaFoldDB" id="A0AAV1UE52"/>
<dbReference type="InterPro" id="IPR001609">
    <property type="entry name" value="Myosin_head_motor_dom-like"/>
</dbReference>
<dbReference type="GO" id="GO:0051015">
    <property type="term" value="F:actin filament binding"/>
    <property type="evidence" value="ECO:0007669"/>
    <property type="project" value="TreeGrafter"/>
</dbReference>
<sequence length="161" mass="18258">MMEAGRRGTIGRKTSTFMQETVSYKFKAQLSLLMSDISSTEVHYVRCIKPNSQKRPDIYEIDAVVNQLRCAGVVEAIRITRAAFPNKMAHEKFLRRFVMMRSTKTPASVSTTVTEACELLAKELLCSDDFVRKCGNDEQPDTPDFVVGKSLVFLVKMCWSF</sequence>
<dbReference type="GO" id="GO:0005524">
    <property type="term" value="F:ATP binding"/>
    <property type="evidence" value="ECO:0007669"/>
    <property type="project" value="UniProtKB-KW"/>
</dbReference>
<dbReference type="InterPro" id="IPR036961">
    <property type="entry name" value="Kinesin_motor_dom_sf"/>
</dbReference>
<evidence type="ECO:0000256" key="6">
    <source>
        <dbReference type="PROSITE-ProRule" id="PRU00782"/>
    </source>
</evidence>
<dbReference type="PANTHER" id="PTHR13140:SF706">
    <property type="entry name" value="DILUTE CLASS UNCONVENTIONAL MYOSIN, ISOFORM C"/>
    <property type="match status" value="1"/>
</dbReference>
<dbReference type="PROSITE" id="PS51456">
    <property type="entry name" value="MYOSIN_MOTOR"/>
    <property type="match status" value="1"/>
</dbReference>
<dbReference type="Pfam" id="PF00063">
    <property type="entry name" value="Myosin_head"/>
    <property type="match status" value="1"/>
</dbReference>
<dbReference type="GO" id="GO:0016459">
    <property type="term" value="C:myosin complex"/>
    <property type="evidence" value="ECO:0007669"/>
    <property type="project" value="UniProtKB-KW"/>
</dbReference>
<protein>
    <recommendedName>
        <fullName evidence="7">Myosin motor domain-containing protein</fullName>
    </recommendedName>
</protein>
<evidence type="ECO:0000313" key="8">
    <source>
        <dbReference type="EMBL" id="CAK7931635.1"/>
    </source>
</evidence>
<evidence type="ECO:0000256" key="3">
    <source>
        <dbReference type="ARBA" id="ARBA00023123"/>
    </source>
</evidence>
<keyword evidence="5 6" id="KW-0009">Actin-binding</keyword>
<evidence type="ECO:0000256" key="1">
    <source>
        <dbReference type="ARBA" id="ARBA00022741"/>
    </source>
</evidence>
<proteinExistence type="inferred from homology"/>
<accession>A0AAV1UE52</accession>
<dbReference type="GO" id="GO:0000146">
    <property type="term" value="F:microfilament motor activity"/>
    <property type="evidence" value="ECO:0007669"/>
    <property type="project" value="TreeGrafter"/>
</dbReference>
<dbReference type="EMBL" id="CAKLBY020000180">
    <property type="protein sequence ID" value="CAK7931635.1"/>
    <property type="molecule type" value="Genomic_DNA"/>
</dbReference>
<evidence type="ECO:0000259" key="7">
    <source>
        <dbReference type="PROSITE" id="PS51456"/>
    </source>
</evidence>
<dbReference type="PANTHER" id="PTHR13140">
    <property type="entry name" value="MYOSIN"/>
    <property type="match status" value="1"/>
</dbReference>
<evidence type="ECO:0000256" key="5">
    <source>
        <dbReference type="ARBA" id="ARBA00023203"/>
    </source>
</evidence>
<evidence type="ECO:0000256" key="4">
    <source>
        <dbReference type="ARBA" id="ARBA00023175"/>
    </source>
</evidence>
<evidence type="ECO:0000313" key="9">
    <source>
        <dbReference type="Proteomes" id="UP001162060"/>
    </source>
</evidence>
<keyword evidence="3 6" id="KW-0518">Myosin</keyword>
<comment type="similarity">
    <text evidence="6">Belongs to the TRAFAC class myosin-kinesin ATPase superfamily. Myosin family.</text>
</comment>
<dbReference type="InterPro" id="IPR027417">
    <property type="entry name" value="P-loop_NTPase"/>
</dbReference>
<comment type="caution">
    <text evidence="8">The sequence shown here is derived from an EMBL/GenBank/DDBJ whole genome shotgun (WGS) entry which is preliminary data.</text>
</comment>
<feature type="domain" description="Myosin motor" evidence="7">
    <location>
        <begin position="1"/>
        <end position="161"/>
    </location>
</feature>
<organism evidence="8 9">
    <name type="scientific">Peronospora matthiolae</name>
    <dbReference type="NCBI Taxonomy" id="2874970"/>
    <lineage>
        <taxon>Eukaryota</taxon>
        <taxon>Sar</taxon>
        <taxon>Stramenopiles</taxon>
        <taxon>Oomycota</taxon>
        <taxon>Peronosporomycetes</taxon>
        <taxon>Peronosporales</taxon>
        <taxon>Peronosporaceae</taxon>
        <taxon>Peronospora</taxon>
    </lineage>
</organism>
<dbReference type="Proteomes" id="UP001162060">
    <property type="component" value="Unassembled WGS sequence"/>
</dbReference>
<dbReference type="GO" id="GO:0007015">
    <property type="term" value="P:actin filament organization"/>
    <property type="evidence" value="ECO:0007669"/>
    <property type="project" value="TreeGrafter"/>
</dbReference>
<keyword evidence="2" id="KW-0067">ATP-binding</keyword>
<dbReference type="GO" id="GO:0016020">
    <property type="term" value="C:membrane"/>
    <property type="evidence" value="ECO:0007669"/>
    <property type="project" value="TreeGrafter"/>
</dbReference>
<dbReference type="GO" id="GO:0005737">
    <property type="term" value="C:cytoplasm"/>
    <property type="evidence" value="ECO:0007669"/>
    <property type="project" value="TreeGrafter"/>
</dbReference>
<keyword evidence="1" id="KW-0547">Nucleotide-binding</keyword>